<sequence length="45" mass="4617">MKIDAQAAHTTRYSARLGASGCAGSDGWLKQRKDAFYAASAAAAA</sequence>
<keyword evidence="2" id="KW-1185">Reference proteome</keyword>
<accession>A0ABY4AMT2</accession>
<proteinExistence type="predicted"/>
<dbReference type="RefSeq" id="WP_243478784.1">
    <property type="nucleotide sequence ID" value="NZ_CP063982.1"/>
</dbReference>
<protein>
    <submittedName>
        <fullName evidence="1">Uncharacterized protein</fullName>
    </submittedName>
</protein>
<evidence type="ECO:0000313" key="2">
    <source>
        <dbReference type="Proteomes" id="UP000831607"/>
    </source>
</evidence>
<name>A0ABY4AMT2_9BURK</name>
<dbReference type="Proteomes" id="UP000831607">
    <property type="component" value="Chromosome"/>
</dbReference>
<organism evidence="1 2">
    <name type="scientific">Orrella daihaiensis</name>
    <dbReference type="NCBI Taxonomy" id="2782176"/>
    <lineage>
        <taxon>Bacteria</taxon>
        <taxon>Pseudomonadati</taxon>
        <taxon>Pseudomonadota</taxon>
        <taxon>Betaproteobacteria</taxon>
        <taxon>Burkholderiales</taxon>
        <taxon>Alcaligenaceae</taxon>
        <taxon>Orrella</taxon>
    </lineage>
</organism>
<gene>
    <name evidence="1" type="ORF">DHf2319_00025</name>
</gene>
<reference evidence="1 2" key="1">
    <citation type="submission" date="2020-11" db="EMBL/GenBank/DDBJ databases">
        <title>Algicoccus daihaiensis sp.nov., isolated from Daihai Lake in Inner Mongolia.</title>
        <authorList>
            <person name="Kai J."/>
        </authorList>
    </citation>
    <scope>NUCLEOTIDE SEQUENCE [LARGE SCALE GENOMIC DNA]</scope>
    <source>
        <strain evidence="2">f23</strain>
    </source>
</reference>
<dbReference type="EMBL" id="CP063982">
    <property type="protein sequence ID" value="UOD50380.1"/>
    <property type="molecule type" value="Genomic_DNA"/>
</dbReference>
<evidence type="ECO:0000313" key="1">
    <source>
        <dbReference type="EMBL" id="UOD50380.1"/>
    </source>
</evidence>